<gene>
    <name evidence="2" type="ORF">RYX56_04980</name>
</gene>
<dbReference type="Gene3D" id="3.30.1050.10">
    <property type="entry name" value="SCP2 sterol-binding domain"/>
    <property type="match status" value="1"/>
</dbReference>
<dbReference type="Proteomes" id="UP001287282">
    <property type="component" value="Unassembled WGS sequence"/>
</dbReference>
<organism evidence="2 3">
    <name type="scientific">Alkalihalophilus lindianensis</name>
    <dbReference type="NCBI Taxonomy" id="1630542"/>
    <lineage>
        <taxon>Bacteria</taxon>
        <taxon>Bacillati</taxon>
        <taxon>Bacillota</taxon>
        <taxon>Bacilli</taxon>
        <taxon>Bacillales</taxon>
        <taxon>Bacillaceae</taxon>
        <taxon>Alkalihalophilus</taxon>
    </lineage>
</organism>
<dbReference type="SUPFAM" id="SSF55718">
    <property type="entry name" value="SCP-like"/>
    <property type="match status" value="1"/>
</dbReference>
<evidence type="ECO:0000259" key="1">
    <source>
        <dbReference type="Pfam" id="PF02036"/>
    </source>
</evidence>
<dbReference type="InterPro" id="IPR003033">
    <property type="entry name" value="SCP2_sterol-bd_dom"/>
</dbReference>
<evidence type="ECO:0000313" key="2">
    <source>
        <dbReference type="EMBL" id="MDV2683729.1"/>
    </source>
</evidence>
<feature type="domain" description="SCP2" evidence="1">
    <location>
        <begin position="14"/>
        <end position="105"/>
    </location>
</feature>
<dbReference type="PANTHER" id="PTHR10094:SF25">
    <property type="entry name" value="SCP2 STEROL-BINDING DOMAIN-CONTAINING PROTEIN 1"/>
    <property type="match status" value="1"/>
</dbReference>
<accession>A0ABU3X8G2</accession>
<sequence>MNAKEQLIELVEKMNKEPAHIADEKDRVFQFDLKETGTLQVQFKDGQAYMLEEATEDADVTLKMNDESFIKLLDDDLNTTVAFMTGKLKVDGSMGLAMKLQQLVKEYKQVAE</sequence>
<name>A0ABU3X8G2_9BACI</name>
<protein>
    <submittedName>
        <fullName evidence="2">SCP2 sterol-binding domain-containing protein</fullName>
    </submittedName>
</protein>
<dbReference type="InterPro" id="IPR036527">
    <property type="entry name" value="SCP2_sterol-bd_dom_sf"/>
</dbReference>
<dbReference type="Pfam" id="PF02036">
    <property type="entry name" value="SCP2"/>
    <property type="match status" value="1"/>
</dbReference>
<dbReference type="EMBL" id="JAWJBA010000001">
    <property type="protein sequence ID" value="MDV2683729.1"/>
    <property type="molecule type" value="Genomic_DNA"/>
</dbReference>
<proteinExistence type="predicted"/>
<dbReference type="PANTHER" id="PTHR10094">
    <property type="entry name" value="STEROL CARRIER PROTEIN 2 SCP-2 FAMILY PROTEIN"/>
    <property type="match status" value="1"/>
</dbReference>
<comment type="caution">
    <text evidence="2">The sequence shown here is derived from an EMBL/GenBank/DDBJ whole genome shotgun (WGS) entry which is preliminary data.</text>
</comment>
<evidence type="ECO:0000313" key="3">
    <source>
        <dbReference type="Proteomes" id="UP001287282"/>
    </source>
</evidence>
<dbReference type="RefSeq" id="WP_317121024.1">
    <property type="nucleotide sequence ID" value="NZ_JAWJBA010000001.1"/>
</dbReference>
<reference evidence="2 3" key="1">
    <citation type="submission" date="2023-10" db="EMBL/GenBank/DDBJ databases">
        <title>Screening of Alkalihalobacillus lindianensis BZ-TG-R113 and Its Alleviation of Salt Stress on Rapeseed Growth.</title>
        <authorList>
            <person name="Zhao B."/>
            <person name="Guo T."/>
        </authorList>
    </citation>
    <scope>NUCLEOTIDE SEQUENCE [LARGE SCALE GENOMIC DNA]</scope>
    <source>
        <strain evidence="2 3">BZ-TG-R113</strain>
    </source>
</reference>
<keyword evidence="3" id="KW-1185">Reference proteome</keyword>